<protein>
    <submittedName>
        <fullName evidence="10">TEA domain family member 1a</fullName>
    </submittedName>
</protein>
<dbReference type="GeneTree" id="ENSGT00950000182956"/>
<evidence type="ECO:0000313" key="10">
    <source>
        <dbReference type="Ensembl" id="ENSLBEP00000038600.1"/>
    </source>
</evidence>
<evidence type="ECO:0000256" key="1">
    <source>
        <dbReference type="ARBA" id="ARBA00004123"/>
    </source>
</evidence>
<dbReference type="FunFam" id="2.70.50.80:FF:000001">
    <property type="entry name" value="Transcriptional enhancer factor TEF-1, putative"/>
    <property type="match status" value="1"/>
</dbReference>
<reference evidence="10" key="2">
    <citation type="submission" date="2025-09" db="UniProtKB">
        <authorList>
            <consortium name="Ensembl"/>
        </authorList>
    </citation>
    <scope>IDENTIFICATION</scope>
</reference>
<dbReference type="GO" id="GO:0000981">
    <property type="term" value="F:DNA-binding transcription factor activity, RNA polymerase II-specific"/>
    <property type="evidence" value="ECO:0007669"/>
    <property type="project" value="TreeGrafter"/>
</dbReference>
<evidence type="ECO:0000256" key="3">
    <source>
        <dbReference type="ARBA" id="ARBA00023125"/>
    </source>
</evidence>
<sequence length="414" mass="46905">MDHSSWSGSESGGEDMDRLSDSGGDKTMDGDPEGVWSPDIEQSFQEALAIYPPCGRRKIILSDEGKMYGRNELIARYIKLRTGKTRTRKQVSSHIQVLARRKSREFQSKIKDHNAKEKALQSISSMSSAQIVSATAIHSKLLPGIVRASFPSNAQVILSFPFSQQAYSVQTAGTTTISGYEPPTAAQTHREPAWHGRSIGTTKLRLVEFSSFLETQRDQDAYNKHMFVHIGQSSPSYSDPLLECVDIRQIYDKFPEKKGGLKELFAKGPQNAFYLIKFWADLNHNLQDDPAAFYGVTSQYESSENMTITCSTKVCSFGKQVVEKVETEYARFENGRFVYRISRSPMCEYMINFIHKLKHLPEKYMMNSVLENFTILLVVSNRDTQETLLCMACVFEVSNSEHGAQHHIYRLVKE</sequence>
<dbReference type="GO" id="GO:0005634">
    <property type="term" value="C:nucleus"/>
    <property type="evidence" value="ECO:0007669"/>
    <property type="project" value="UniProtKB-SubCell"/>
</dbReference>
<dbReference type="InterPro" id="IPR000818">
    <property type="entry name" value="TEA/ATTS_dom"/>
</dbReference>
<dbReference type="InterPro" id="IPR041086">
    <property type="entry name" value="YBD"/>
</dbReference>
<evidence type="ECO:0000256" key="5">
    <source>
        <dbReference type="ARBA" id="ARBA00023242"/>
    </source>
</evidence>
<keyword evidence="5 6" id="KW-0539">Nucleus</keyword>
<dbReference type="PANTHER" id="PTHR11834:SF4">
    <property type="entry name" value="TRANSCRIPTIONAL ENHANCER FACTOR TEF-1"/>
    <property type="match status" value="1"/>
</dbReference>
<evidence type="ECO:0000259" key="9">
    <source>
        <dbReference type="PROSITE" id="PS51088"/>
    </source>
</evidence>
<keyword evidence="11" id="KW-1185">Reference proteome</keyword>
<name>A0A3Q3NRN0_9LABR</name>
<proteinExistence type="predicted"/>
<organism evidence="10 11">
    <name type="scientific">Labrus bergylta</name>
    <name type="common">ballan wrasse</name>
    <dbReference type="NCBI Taxonomy" id="56723"/>
    <lineage>
        <taxon>Eukaryota</taxon>
        <taxon>Metazoa</taxon>
        <taxon>Chordata</taxon>
        <taxon>Craniata</taxon>
        <taxon>Vertebrata</taxon>
        <taxon>Euteleostomi</taxon>
        <taxon>Actinopterygii</taxon>
        <taxon>Neopterygii</taxon>
        <taxon>Teleostei</taxon>
        <taxon>Neoteleostei</taxon>
        <taxon>Acanthomorphata</taxon>
        <taxon>Eupercaria</taxon>
        <taxon>Labriformes</taxon>
        <taxon>Labridae</taxon>
        <taxon>Labrus</taxon>
    </lineage>
</organism>
<evidence type="ECO:0000256" key="8">
    <source>
        <dbReference type="SAM" id="MobiDB-lite"/>
    </source>
</evidence>
<dbReference type="InterPro" id="IPR038096">
    <property type="entry name" value="TEA/ATTS_sf"/>
</dbReference>
<dbReference type="PRINTS" id="PR00065">
    <property type="entry name" value="TEADOMAIN"/>
</dbReference>
<dbReference type="GO" id="GO:0048568">
    <property type="term" value="P:embryonic organ development"/>
    <property type="evidence" value="ECO:0007669"/>
    <property type="project" value="TreeGrafter"/>
</dbReference>
<evidence type="ECO:0000256" key="7">
    <source>
        <dbReference type="PROSITE-ProRule" id="PRU00505"/>
    </source>
</evidence>
<dbReference type="PROSITE" id="PS00554">
    <property type="entry name" value="TEA_1"/>
    <property type="match status" value="1"/>
</dbReference>
<dbReference type="InterPro" id="IPR050937">
    <property type="entry name" value="TEC1_TEAD_TF"/>
</dbReference>
<dbReference type="PIRSF" id="PIRSF002603">
    <property type="entry name" value="TEF"/>
    <property type="match status" value="1"/>
</dbReference>
<dbReference type="SMART" id="SM00426">
    <property type="entry name" value="TEA"/>
    <property type="match status" value="1"/>
</dbReference>
<dbReference type="GO" id="GO:0005667">
    <property type="term" value="C:transcription regulator complex"/>
    <property type="evidence" value="ECO:0007669"/>
    <property type="project" value="TreeGrafter"/>
</dbReference>
<keyword evidence="2 6" id="KW-0805">Transcription regulation</keyword>
<feature type="domain" description="TEA" evidence="9">
    <location>
        <begin position="29"/>
        <end position="105"/>
    </location>
</feature>
<evidence type="ECO:0000256" key="4">
    <source>
        <dbReference type="ARBA" id="ARBA00023163"/>
    </source>
</evidence>
<dbReference type="PANTHER" id="PTHR11834">
    <property type="entry name" value="TRANSCRIPTIONAL ENHANCER FACTOR TEF RELATED"/>
    <property type="match status" value="1"/>
</dbReference>
<dbReference type="Pfam" id="PF17725">
    <property type="entry name" value="YBD"/>
    <property type="match status" value="1"/>
</dbReference>
<keyword evidence="3 6" id="KW-0238">DNA-binding</keyword>
<accession>A0A3Q3NRN0</accession>
<dbReference type="GO" id="GO:0035329">
    <property type="term" value="P:hippo signaling"/>
    <property type="evidence" value="ECO:0007669"/>
    <property type="project" value="InterPro"/>
</dbReference>
<reference evidence="10" key="1">
    <citation type="submission" date="2025-08" db="UniProtKB">
        <authorList>
            <consortium name="Ensembl"/>
        </authorList>
    </citation>
    <scope>IDENTIFICATION</scope>
</reference>
<evidence type="ECO:0000256" key="6">
    <source>
        <dbReference type="PIRNR" id="PIRNR002603"/>
    </source>
</evidence>
<evidence type="ECO:0000313" key="11">
    <source>
        <dbReference type="Proteomes" id="UP000261660"/>
    </source>
</evidence>
<evidence type="ECO:0000256" key="2">
    <source>
        <dbReference type="ARBA" id="ARBA00023015"/>
    </source>
</evidence>
<dbReference type="InterPro" id="IPR016361">
    <property type="entry name" value="TEF_metazoa"/>
</dbReference>
<dbReference type="Pfam" id="PF01285">
    <property type="entry name" value="TEA"/>
    <property type="match status" value="1"/>
</dbReference>
<dbReference type="GO" id="GO:0000978">
    <property type="term" value="F:RNA polymerase II cis-regulatory region sequence-specific DNA binding"/>
    <property type="evidence" value="ECO:0007669"/>
    <property type="project" value="TreeGrafter"/>
</dbReference>
<feature type="compositionally biased region" description="Basic and acidic residues" evidence="8">
    <location>
        <begin position="15"/>
        <end position="29"/>
    </location>
</feature>
<dbReference type="Proteomes" id="UP000261660">
    <property type="component" value="Unplaced"/>
</dbReference>
<dbReference type="Gene3D" id="2.70.50.80">
    <property type="match status" value="1"/>
</dbReference>
<dbReference type="Gene3D" id="6.10.20.40">
    <property type="entry name" value="TEA/ATTS domain"/>
    <property type="match status" value="1"/>
</dbReference>
<feature type="DNA-binding region" description="TEA" evidence="7">
    <location>
        <begin position="29"/>
        <end position="105"/>
    </location>
</feature>
<feature type="region of interest" description="Disordered" evidence="8">
    <location>
        <begin position="1"/>
        <end position="38"/>
    </location>
</feature>
<dbReference type="Ensembl" id="ENSLBET00000040195.1">
    <property type="protein sequence ID" value="ENSLBEP00000038600.1"/>
    <property type="gene ID" value="ENSLBEG00000028778.1"/>
</dbReference>
<dbReference type="AlphaFoldDB" id="A0A3Q3NRN0"/>
<keyword evidence="4 6" id="KW-0804">Transcription</keyword>
<comment type="subcellular location">
    <subcellularLocation>
        <location evidence="1 6">Nucleus</location>
    </subcellularLocation>
</comment>
<dbReference type="PROSITE" id="PS51088">
    <property type="entry name" value="TEA_2"/>
    <property type="match status" value="1"/>
</dbReference>